<evidence type="ECO:0000256" key="1">
    <source>
        <dbReference type="ARBA" id="ARBA00004141"/>
    </source>
</evidence>
<accession>A0AAD1U7L5</accession>
<organism evidence="7 8">
    <name type="scientific">Euplotes crassus</name>
    <dbReference type="NCBI Taxonomy" id="5936"/>
    <lineage>
        <taxon>Eukaryota</taxon>
        <taxon>Sar</taxon>
        <taxon>Alveolata</taxon>
        <taxon>Ciliophora</taxon>
        <taxon>Intramacronucleata</taxon>
        <taxon>Spirotrichea</taxon>
        <taxon>Hypotrichia</taxon>
        <taxon>Euplotida</taxon>
        <taxon>Euplotidae</taxon>
        <taxon>Moneuplotes</taxon>
    </lineage>
</organism>
<dbReference type="AlphaFoldDB" id="A0AAD1U7L5"/>
<feature type="transmembrane region" description="Helical" evidence="5">
    <location>
        <begin position="181"/>
        <end position="200"/>
    </location>
</feature>
<reference evidence="7" key="1">
    <citation type="submission" date="2023-07" db="EMBL/GenBank/DDBJ databases">
        <authorList>
            <consortium name="AG Swart"/>
            <person name="Singh M."/>
            <person name="Singh A."/>
            <person name="Seah K."/>
            <person name="Emmerich C."/>
        </authorList>
    </citation>
    <scope>NUCLEOTIDE SEQUENCE</scope>
    <source>
        <strain evidence="7">DP1</strain>
    </source>
</reference>
<dbReference type="Pfam" id="PF01490">
    <property type="entry name" value="Aa_trans"/>
    <property type="match status" value="1"/>
</dbReference>
<feature type="transmembrane region" description="Helical" evidence="5">
    <location>
        <begin position="294"/>
        <end position="316"/>
    </location>
</feature>
<dbReference type="EMBL" id="CAMPGE010002961">
    <property type="protein sequence ID" value="CAI2361779.1"/>
    <property type="molecule type" value="Genomic_DNA"/>
</dbReference>
<dbReference type="GO" id="GO:0015179">
    <property type="term" value="F:L-amino acid transmembrane transporter activity"/>
    <property type="evidence" value="ECO:0007669"/>
    <property type="project" value="TreeGrafter"/>
</dbReference>
<dbReference type="PANTHER" id="PTHR22950:SF666">
    <property type="entry name" value="VACUOLAR AMINO ACID TRANSPORTER 4"/>
    <property type="match status" value="1"/>
</dbReference>
<evidence type="ECO:0000256" key="4">
    <source>
        <dbReference type="ARBA" id="ARBA00023136"/>
    </source>
</evidence>
<evidence type="ECO:0000256" key="3">
    <source>
        <dbReference type="ARBA" id="ARBA00022989"/>
    </source>
</evidence>
<proteinExistence type="predicted"/>
<feature type="transmembrane region" description="Helical" evidence="5">
    <location>
        <begin position="367"/>
        <end position="386"/>
    </location>
</feature>
<keyword evidence="4 5" id="KW-0472">Membrane</keyword>
<feature type="transmembrane region" description="Helical" evidence="5">
    <location>
        <begin position="152"/>
        <end position="169"/>
    </location>
</feature>
<feature type="transmembrane region" description="Helical" evidence="5">
    <location>
        <begin position="220"/>
        <end position="239"/>
    </location>
</feature>
<keyword evidence="8" id="KW-1185">Reference proteome</keyword>
<feature type="transmembrane region" description="Helical" evidence="5">
    <location>
        <begin position="68"/>
        <end position="92"/>
    </location>
</feature>
<feature type="transmembrane region" description="Helical" evidence="5">
    <location>
        <begin position="113"/>
        <end position="132"/>
    </location>
</feature>
<feature type="transmembrane region" description="Helical" evidence="5">
    <location>
        <begin position="251"/>
        <end position="274"/>
    </location>
</feature>
<feature type="transmembrane region" description="Helical" evidence="5">
    <location>
        <begin position="398"/>
        <end position="418"/>
    </location>
</feature>
<keyword evidence="3 5" id="KW-1133">Transmembrane helix</keyword>
<name>A0AAD1U7L5_EUPCR</name>
<feature type="transmembrane region" description="Helical" evidence="5">
    <location>
        <begin position="344"/>
        <end position="361"/>
    </location>
</feature>
<protein>
    <recommendedName>
        <fullName evidence="6">Amino acid transporter transmembrane domain-containing protein</fullName>
    </recommendedName>
</protein>
<dbReference type="InterPro" id="IPR013057">
    <property type="entry name" value="AA_transpt_TM"/>
</dbReference>
<dbReference type="PANTHER" id="PTHR22950">
    <property type="entry name" value="AMINO ACID TRANSPORTER"/>
    <property type="match status" value="1"/>
</dbReference>
<evidence type="ECO:0000256" key="2">
    <source>
        <dbReference type="ARBA" id="ARBA00022692"/>
    </source>
</evidence>
<dbReference type="Gene3D" id="1.20.1740.10">
    <property type="entry name" value="Amino acid/polyamine transporter I"/>
    <property type="match status" value="1"/>
</dbReference>
<comment type="subcellular location">
    <subcellularLocation>
        <location evidence="1">Membrane</location>
        <topology evidence="1">Multi-pass membrane protein</topology>
    </subcellularLocation>
</comment>
<comment type="caution">
    <text evidence="7">The sequence shown here is derived from an EMBL/GenBank/DDBJ whole genome shotgun (WGS) entry which is preliminary data.</text>
</comment>
<evidence type="ECO:0000313" key="8">
    <source>
        <dbReference type="Proteomes" id="UP001295684"/>
    </source>
</evidence>
<gene>
    <name evidence="7" type="ORF">ECRASSUSDP1_LOCUS3092</name>
</gene>
<evidence type="ECO:0000313" key="7">
    <source>
        <dbReference type="EMBL" id="CAI2361779.1"/>
    </source>
</evidence>
<evidence type="ECO:0000259" key="6">
    <source>
        <dbReference type="Pfam" id="PF01490"/>
    </source>
</evidence>
<feature type="domain" description="Amino acid transporter transmembrane" evidence="6">
    <location>
        <begin position="37"/>
        <end position="413"/>
    </location>
</feature>
<evidence type="ECO:0000256" key="5">
    <source>
        <dbReference type="SAM" id="Phobius"/>
    </source>
</evidence>
<dbReference type="Proteomes" id="UP001295684">
    <property type="component" value="Unassembled WGS sequence"/>
</dbReference>
<dbReference type="GO" id="GO:0016020">
    <property type="term" value="C:membrane"/>
    <property type="evidence" value="ECO:0007669"/>
    <property type="project" value="UniProtKB-SubCell"/>
</dbReference>
<keyword evidence="2 5" id="KW-0812">Transmembrane</keyword>
<feature type="transmembrane region" description="Helical" evidence="5">
    <location>
        <begin position="43"/>
        <end position="62"/>
    </location>
</feature>
<sequence length="421" mass="47484">MLLHSSTVNFNIESKALDATKVYDENEELVLNDIGKLSDIQTFFSLIRAYLVIGILVVPNGYFNGGWVFSNLCLLLSLLFTMGCSLLLLKISEKYPGSYSELGYLAFGAPGKFLCDLAIFASQIGFTFPYFVYIWDNVNLILVKFFEVSLDKWVICAVIFLIFTPLTWVKRIEWFIRWHIFADFLTIIVLGAIMVFGLIYYREEGFAGDVRPFNQDNYLVFIGTAVYMFEGTGLVLPMKNASQNKNNLPKILCIVLFFVFLLVCVFGTVNYLIYGDEVLSHTKLITQVLPDDSYTLLFIKVSFMICLTVTFPVAVYPPNMIIESYICKSDNVNDKPWSRNISRTLLVLGIITIACTFESGLDKLLSIVGSLTCTPVAFTLPAMMHLKLIAETTFSKALDMFLILVSLTLLVGITGYNLSNW</sequence>